<proteinExistence type="predicted"/>
<organism evidence="2 3">
    <name type="scientific">Drosophila arizonae</name>
    <name type="common">Fruit fly</name>
    <dbReference type="NCBI Taxonomy" id="7263"/>
    <lineage>
        <taxon>Eukaryota</taxon>
        <taxon>Metazoa</taxon>
        <taxon>Ecdysozoa</taxon>
        <taxon>Arthropoda</taxon>
        <taxon>Hexapoda</taxon>
        <taxon>Insecta</taxon>
        <taxon>Pterygota</taxon>
        <taxon>Neoptera</taxon>
        <taxon>Endopterygota</taxon>
        <taxon>Diptera</taxon>
        <taxon>Brachycera</taxon>
        <taxon>Muscomorpha</taxon>
        <taxon>Ephydroidea</taxon>
        <taxon>Drosophilidae</taxon>
        <taxon>Drosophila</taxon>
    </lineage>
</organism>
<gene>
    <name evidence="3" type="primary">LOC108616213</name>
</gene>
<name>A0ABM1PHS1_DROAR</name>
<accession>A0ABM1PHS1</accession>
<reference evidence="3" key="3">
    <citation type="submission" date="2025-08" db="UniProtKB">
        <authorList>
            <consortium name="RefSeq"/>
        </authorList>
    </citation>
    <scope>IDENTIFICATION</scope>
    <source>
        <tissue evidence="3">Whole organism</tissue>
    </source>
</reference>
<sequence length="107" mass="12253">MLSTKQICQILAYLVALQLVCAYPSSIESIQRPTADTVQTDVGYANVEQLYRLERSLSRLRRAVADLPYDEADDDMELAEINVFRPLFRYRAEVARQVPKPSQQQFG</sequence>
<evidence type="ECO:0000313" key="2">
    <source>
        <dbReference type="Proteomes" id="UP000694904"/>
    </source>
</evidence>
<reference evidence="2" key="2">
    <citation type="journal article" date="2016" name="G3 (Bethesda)">
        <title>Genome Evolution in Three Species of Cactophilic Drosophila.</title>
        <authorList>
            <person name="Sanchez-Flores A."/>
            <person name="Penazola F."/>
            <person name="Carpinteyro-Ponce J."/>
            <person name="Nazario-Yepiz N."/>
            <person name="Abreu-Goodger C."/>
            <person name="Machado C.A."/>
            <person name="Markow T.A."/>
        </authorList>
    </citation>
    <scope>NUCLEOTIDE SEQUENCE [LARGE SCALE GENOMIC DNA]</scope>
</reference>
<dbReference type="RefSeq" id="XP_017866757.1">
    <property type="nucleotide sequence ID" value="XM_018011268.1"/>
</dbReference>
<reference evidence="2" key="1">
    <citation type="journal article" date="1997" name="Nucleic Acids Res.">
        <title>tRNAscan-SE: a program for improved detection of transfer RNA genes in genomic sequence.</title>
        <authorList>
            <person name="Lowe T.M."/>
            <person name="Eddy S.R."/>
        </authorList>
    </citation>
    <scope>NUCLEOTIDE SEQUENCE [LARGE SCALE GENOMIC DNA]</scope>
</reference>
<evidence type="ECO:0000313" key="3">
    <source>
        <dbReference type="RefSeq" id="XP_017866757.1"/>
    </source>
</evidence>
<feature type="signal peptide" evidence="1">
    <location>
        <begin position="1"/>
        <end position="22"/>
    </location>
</feature>
<protein>
    <submittedName>
        <fullName evidence="3">Uncharacterized protein LOC108616213</fullName>
    </submittedName>
</protein>
<keyword evidence="1" id="KW-0732">Signal</keyword>
<keyword evidence="2" id="KW-1185">Reference proteome</keyword>
<dbReference type="Proteomes" id="UP000694904">
    <property type="component" value="Chromosome 5"/>
</dbReference>
<feature type="chain" id="PRO_5046293069" evidence="1">
    <location>
        <begin position="23"/>
        <end position="107"/>
    </location>
</feature>
<dbReference type="GeneID" id="108616213"/>
<evidence type="ECO:0000256" key="1">
    <source>
        <dbReference type="SAM" id="SignalP"/>
    </source>
</evidence>